<dbReference type="Gene3D" id="3.40.50.1820">
    <property type="entry name" value="alpha/beta hydrolase"/>
    <property type="match status" value="1"/>
</dbReference>
<keyword evidence="1 3" id="KW-0474">Menaquinone biosynthesis</keyword>
<dbReference type="SUPFAM" id="SSF53474">
    <property type="entry name" value="alpha/beta-Hydrolases"/>
    <property type="match status" value="1"/>
</dbReference>
<feature type="domain" description="AB hydrolase-1" evidence="4">
    <location>
        <begin position="20"/>
        <end position="255"/>
    </location>
</feature>
<dbReference type="PANTHER" id="PTHR42916:SF1">
    <property type="entry name" value="PROTEIN PHYLLO, CHLOROPLASTIC"/>
    <property type="match status" value="1"/>
</dbReference>
<dbReference type="InterPro" id="IPR022485">
    <property type="entry name" value="SHCHC_synthase_MenH"/>
</dbReference>
<organism evidence="5 6">
    <name type="scientific">Jeotgalibacillus campisalis</name>
    <dbReference type="NCBI Taxonomy" id="220754"/>
    <lineage>
        <taxon>Bacteria</taxon>
        <taxon>Bacillati</taxon>
        <taxon>Bacillota</taxon>
        <taxon>Bacilli</taxon>
        <taxon>Bacillales</taxon>
        <taxon>Caryophanaceae</taxon>
        <taxon>Jeotgalibacillus</taxon>
    </lineage>
</organism>
<comment type="pathway">
    <text evidence="3">Quinol/quinone metabolism; menaquinone biosynthesis.</text>
</comment>
<comment type="caution">
    <text evidence="5">The sequence shown here is derived from an EMBL/GenBank/DDBJ whole genome shotgun (WGS) entry which is preliminary data.</text>
</comment>
<dbReference type="EMBL" id="JXRR01000018">
    <property type="protein sequence ID" value="KIL45552.1"/>
    <property type="molecule type" value="Genomic_DNA"/>
</dbReference>
<dbReference type="RefSeq" id="WP_041060564.1">
    <property type="nucleotide sequence ID" value="NZ_JXRR01000018.1"/>
</dbReference>
<protein>
    <recommendedName>
        <fullName evidence="3">Putative 2-succinyl-6-hydroxy-2,4-cyclohexadiene-1-carboxylate synthase</fullName>
        <shortName evidence="3">SHCHC synthase</shortName>
        <ecNumber evidence="3">4.2.99.20</ecNumber>
    </recommendedName>
</protein>
<comment type="pathway">
    <text evidence="3">Quinol/quinone metabolism; 1,4-dihydroxy-2-naphthoate biosynthesis; 1,4-dihydroxy-2-naphthoate from chorismate: step 3/7.</text>
</comment>
<dbReference type="PRINTS" id="PR00111">
    <property type="entry name" value="ABHYDROLASE"/>
</dbReference>
<dbReference type="InterPro" id="IPR000073">
    <property type="entry name" value="AB_hydrolase_1"/>
</dbReference>
<sequence length="270" mass="30398">MEISIRQAKYFVHIEGHGSPVLFLHGFTGDSSSWDSIVKIVSAHAQCISIDLPGHGKTVMPKQDPSRFSMEEVCRDIGLILEHLNIPIIDAAGYSMGGRTALAFAALYPEKVRKLILESASPGLKSVNQREDRKQQDENLARFIEREGMAAFVDLWENIPLFNTQKKLASELQKQIRVKRLQNKPENLAASLRGMGTGSQPSLWGTLKKLEHETILLTGELDQKFCKIADEMEKWMPNAKKWVIPETGHAIHVEQPEKFGTIIKEFLIND</sequence>
<evidence type="ECO:0000256" key="2">
    <source>
        <dbReference type="ARBA" id="ARBA00023239"/>
    </source>
</evidence>
<evidence type="ECO:0000259" key="4">
    <source>
        <dbReference type="Pfam" id="PF00561"/>
    </source>
</evidence>
<comment type="function">
    <text evidence="3">Catalyzes a proton abstraction reaction that results in 2,5-elimination of pyruvate from 2-succinyl-5-enolpyruvyl-6-hydroxy-3-cyclohexene-1-carboxylate (SEPHCHC) and the formation of 2-succinyl-6-hydroxy-2,4-cyclohexadiene-1-carboxylate (SHCHC).</text>
</comment>
<dbReference type="Proteomes" id="UP000031972">
    <property type="component" value="Unassembled WGS sequence"/>
</dbReference>
<dbReference type="HAMAP" id="MF_01660">
    <property type="entry name" value="MenH"/>
    <property type="match status" value="1"/>
</dbReference>
<evidence type="ECO:0000256" key="1">
    <source>
        <dbReference type="ARBA" id="ARBA00022428"/>
    </source>
</evidence>
<evidence type="ECO:0000313" key="6">
    <source>
        <dbReference type="Proteomes" id="UP000031972"/>
    </source>
</evidence>
<dbReference type="UniPathway" id="UPA00079"/>
<reference evidence="5 6" key="1">
    <citation type="submission" date="2015-01" db="EMBL/GenBank/DDBJ databases">
        <title>Jeotgalibacillus campisalis genome sequencing.</title>
        <authorList>
            <person name="Goh K.M."/>
            <person name="Chan K.-G."/>
            <person name="Yaakop A.S."/>
            <person name="Ee R."/>
            <person name="Gan H.M."/>
            <person name="Chan C.S."/>
        </authorList>
    </citation>
    <scope>NUCLEOTIDE SEQUENCE [LARGE SCALE GENOMIC DNA]</scope>
    <source>
        <strain evidence="5 6">SF-57</strain>
    </source>
</reference>
<keyword evidence="2 3" id="KW-0456">Lyase</keyword>
<comment type="catalytic activity">
    <reaction evidence="3">
        <text>5-enolpyruvoyl-6-hydroxy-2-succinyl-cyclohex-3-ene-1-carboxylate = (1R,6R)-6-hydroxy-2-succinyl-cyclohexa-2,4-diene-1-carboxylate + pyruvate</text>
        <dbReference type="Rhea" id="RHEA:25597"/>
        <dbReference type="ChEBI" id="CHEBI:15361"/>
        <dbReference type="ChEBI" id="CHEBI:58689"/>
        <dbReference type="ChEBI" id="CHEBI:58818"/>
        <dbReference type="EC" id="4.2.99.20"/>
    </reaction>
</comment>
<dbReference type="GO" id="GO:0070205">
    <property type="term" value="F:2-succinyl-6-hydroxy-2,4-cyclohexadiene-1-carboxylate synthase activity"/>
    <property type="evidence" value="ECO:0007669"/>
    <property type="project" value="UniProtKB-UniRule"/>
</dbReference>
<gene>
    <name evidence="3" type="primary">menH</name>
    <name evidence="5" type="ORF">KR50_31340</name>
</gene>
<dbReference type="EC" id="4.2.99.20" evidence="3"/>
<proteinExistence type="inferred from homology"/>
<evidence type="ECO:0000256" key="3">
    <source>
        <dbReference type="HAMAP-Rule" id="MF_01660"/>
    </source>
</evidence>
<accession>A0A0C2V9D6</accession>
<name>A0A0C2V9D6_9BACL</name>
<comment type="subunit">
    <text evidence="3">Monomer.</text>
</comment>
<dbReference type="AlphaFoldDB" id="A0A0C2V9D6"/>
<comment type="similarity">
    <text evidence="3">Belongs to the AB hydrolase superfamily. MenH family.</text>
</comment>
<dbReference type="InterPro" id="IPR029058">
    <property type="entry name" value="AB_hydrolase_fold"/>
</dbReference>
<dbReference type="GO" id="GO:0009234">
    <property type="term" value="P:menaquinone biosynthetic process"/>
    <property type="evidence" value="ECO:0007669"/>
    <property type="project" value="UniProtKB-UniRule"/>
</dbReference>
<dbReference type="NCBIfam" id="TIGR03695">
    <property type="entry name" value="menH_SHCHC"/>
    <property type="match status" value="1"/>
</dbReference>
<dbReference type="OrthoDB" id="9808398at2"/>
<evidence type="ECO:0000313" key="5">
    <source>
        <dbReference type="EMBL" id="KIL45552.1"/>
    </source>
</evidence>
<dbReference type="UniPathway" id="UPA01057">
    <property type="reaction ID" value="UER00900"/>
</dbReference>
<dbReference type="PANTHER" id="PTHR42916">
    <property type="entry name" value="2-SUCCINYL-5-ENOLPYRUVYL-6-HYDROXY-3-CYCLOHEXENE-1-CARBOXYLATE SYNTHASE"/>
    <property type="match status" value="1"/>
</dbReference>
<dbReference type="PATRIC" id="fig|220754.4.peg.3148"/>
<keyword evidence="6" id="KW-1185">Reference proteome</keyword>
<dbReference type="Pfam" id="PF00561">
    <property type="entry name" value="Abhydrolase_1"/>
    <property type="match status" value="1"/>
</dbReference>